<dbReference type="Gene3D" id="3.30.1370.110">
    <property type="match status" value="1"/>
</dbReference>
<dbReference type="EMBL" id="LT629690">
    <property type="protein sequence ID" value="SDF79592.1"/>
    <property type="molecule type" value="Genomic_DNA"/>
</dbReference>
<dbReference type="InterPro" id="IPR036063">
    <property type="entry name" value="Smr_dom_sf"/>
</dbReference>
<comment type="subunit">
    <text evidence="7">Homodimer. Binds to stalled ribosomes, contacting rRNA.</text>
</comment>
<dbReference type="InterPro" id="IPR046893">
    <property type="entry name" value="MSSS"/>
</dbReference>
<dbReference type="Pfam" id="PF20297">
    <property type="entry name" value="MSSS"/>
    <property type="match status" value="1"/>
</dbReference>
<dbReference type="GO" id="GO:0005524">
    <property type="term" value="F:ATP binding"/>
    <property type="evidence" value="ECO:0007669"/>
    <property type="project" value="UniProtKB-UniRule"/>
</dbReference>
<feature type="coiled-coil region" evidence="8">
    <location>
        <begin position="538"/>
        <end position="636"/>
    </location>
</feature>
<dbReference type="PANTHER" id="PTHR48466:SF2">
    <property type="entry name" value="OS10G0509000 PROTEIN"/>
    <property type="match status" value="1"/>
</dbReference>
<evidence type="ECO:0000256" key="3">
    <source>
        <dbReference type="ARBA" id="ARBA00022801"/>
    </source>
</evidence>
<keyword evidence="3 7" id="KW-0378">Hydrolase</keyword>
<name>A0A1G7NZX0_9BACT</name>
<dbReference type="Proteomes" id="UP000182427">
    <property type="component" value="Chromosome I"/>
</dbReference>
<dbReference type="InterPro" id="IPR002625">
    <property type="entry name" value="Smr_dom"/>
</dbReference>
<dbReference type="HAMAP" id="MF_00092">
    <property type="entry name" value="MutS2"/>
    <property type="match status" value="1"/>
</dbReference>
<evidence type="ECO:0000259" key="9">
    <source>
        <dbReference type="PROSITE" id="PS50828"/>
    </source>
</evidence>
<evidence type="ECO:0000256" key="4">
    <source>
        <dbReference type="ARBA" id="ARBA00022840"/>
    </source>
</evidence>
<dbReference type="Pfam" id="PF01713">
    <property type="entry name" value="Smr"/>
    <property type="match status" value="1"/>
</dbReference>
<dbReference type="SMART" id="SM00533">
    <property type="entry name" value="MUTSd"/>
    <property type="match status" value="1"/>
</dbReference>
<keyword evidence="2 7" id="KW-0547">Nucleotide-binding</keyword>
<dbReference type="PIRSF" id="PIRSF005814">
    <property type="entry name" value="MutS_YshD"/>
    <property type="match status" value="1"/>
</dbReference>
<dbReference type="SUPFAM" id="SSF52540">
    <property type="entry name" value="P-loop containing nucleoside triphosphate hydrolases"/>
    <property type="match status" value="1"/>
</dbReference>
<dbReference type="GO" id="GO:0043023">
    <property type="term" value="F:ribosomal large subunit binding"/>
    <property type="evidence" value="ECO:0007669"/>
    <property type="project" value="UniProtKB-UniRule"/>
</dbReference>
<dbReference type="AlphaFoldDB" id="A0A1G7NZX0"/>
<dbReference type="SMART" id="SM00463">
    <property type="entry name" value="SMR"/>
    <property type="match status" value="1"/>
</dbReference>
<dbReference type="PANTHER" id="PTHR48466">
    <property type="entry name" value="OS10G0509000 PROTEIN-RELATED"/>
    <property type="match status" value="1"/>
</dbReference>
<keyword evidence="1 7" id="KW-0699">rRNA-binding</keyword>
<organism evidence="10 11">
    <name type="scientific">Terriglobus roseus</name>
    <dbReference type="NCBI Taxonomy" id="392734"/>
    <lineage>
        <taxon>Bacteria</taxon>
        <taxon>Pseudomonadati</taxon>
        <taxon>Acidobacteriota</taxon>
        <taxon>Terriglobia</taxon>
        <taxon>Terriglobales</taxon>
        <taxon>Acidobacteriaceae</taxon>
        <taxon>Terriglobus</taxon>
    </lineage>
</organism>
<comment type="function">
    <text evidence="7">Acts as a ribosome collision sensor, splitting the ribosome into its 2 subunits. Detects stalled/collided 70S ribosomes which it binds and splits by an ATP-hydrolysis driven conformational change. Acts upstream of the ribosome quality control system (RQC), a ribosome-associated complex that mediates the extraction of incompletely synthesized nascent chains from stalled ribosomes and their subsequent degradation. Probably generates substrates for RQC.</text>
</comment>
<dbReference type="GO" id="GO:0019843">
    <property type="term" value="F:rRNA binding"/>
    <property type="evidence" value="ECO:0007669"/>
    <property type="project" value="UniProtKB-UniRule"/>
</dbReference>
<comment type="function">
    <text evidence="7">Endonuclease that is involved in the suppression of homologous recombination and thus may have a key role in the control of bacterial genetic diversity.</text>
</comment>
<dbReference type="GO" id="GO:0045910">
    <property type="term" value="P:negative regulation of DNA recombination"/>
    <property type="evidence" value="ECO:0007669"/>
    <property type="project" value="InterPro"/>
</dbReference>
<protein>
    <recommendedName>
        <fullName evidence="7">Endonuclease MutS2</fullName>
        <ecNumber evidence="7">3.1.-.-</ecNumber>
    </recommendedName>
    <alternativeName>
        <fullName evidence="7">Ribosome-associated protein quality control-upstream factor</fullName>
        <shortName evidence="7">RQC-upstream factor</shortName>
        <shortName evidence="7">RqcU</shortName>
        <ecNumber evidence="7">3.6.4.-</ecNumber>
    </alternativeName>
</protein>
<keyword evidence="4 7" id="KW-0067">ATP-binding</keyword>
<evidence type="ECO:0000256" key="5">
    <source>
        <dbReference type="ARBA" id="ARBA00022884"/>
    </source>
</evidence>
<feature type="domain" description="Smr" evidence="9">
    <location>
        <begin position="737"/>
        <end position="812"/>
    </location>
</feature>
<dbReference type="GO" id="GO:0072344">
    <property type="term" value="P:rescue of stalled ribosome"/>
    <property type="evidence" value="ECO:0007669"/>
    <property type="project" value="UniProtKB-UniRule"/>
</dbReference>
<accession>A0A1G7NZX0</accession>
<evidence type="ECO:0000256" key="7">
    <source>
        <dbReference type="HAMAP-Rule" id="MF_00092"/>
    </source>
</evidence>
<sequence>MRQTSPAALEWPRLREHLATRTQSSLGRARVLALEPTRELQAIERAQTVTQEIRLFLIAGGEFSFHGLFDANVLLDKARIPNASLEPLELRRIAELAEHIADWRSLITEPPDEIRDRWPTVTAISQPVVQTNFYRLLQLISGKIESDGSLADSASPELARIRKAMERQHKAIEESLRRQLRAVSAEGGAQEDLITIRGERFVIPVKTEFRRRVPGVIHGSSSSGQTVFVEPMETIEQNNELVRLLDEEQQEIHRILVAMTQAVGEQAGSIARSTEVLAEMEAHFAYAKFAQELDCVRPVFTDGRPHGDDAALSLESGRHPLLQLRMREERAKIVPLTLSLPGVAKQLIISGPNTGGKTVALKTVGLLALMAQAGLPVPASTARLPIFSGVYADIGDAQSIERNLSTFSAHISHVNEIAREADNRALVLLDELGSATDPEEGAALAVAISERFLTLGAWSIITTHLTSLKIYAAKHAGVVNAAVGFDERTLAPTYELRMGVPGASSGINIAERLGLEASIIKAARASVTTQSADIARFLDELHTQLTAVAKERNDLRLREMEVEREKRRLEAEGKNEQHKRARELESKLASLMKEFEYQMRESVKSIEDKGAKVKANAEADRRVARLKREFQESFNQTVVAHVSGADKKDPAAQPHVVNAVSAGDMVRLKSMRRDAKVERIIDDRTYEVSVGPMKMRVPKDDIAHVTVPAPRQSPLQHAQKRGIKVVAREPDMVPGEINVIGRTADEARDEVERFLDQAFLAGRPTVRVVHGTGMGILRRSLRDYLRKHPHVVSIEEPPYNEGGQGATLVQLRQ</sequence>
<evidence type="ECO:0000256" key="8">
    <source>
        <dbReference type="SAM" id="Coils"/>
    </source>
</evidence>
<keyword evidence="8" id="KW-0175">Coiled coil</keyword>
<dbReference type="EC" id="3.6.4.-" evidence="7"/>
<reference evidence="10 11" key="1">
    <citation type="submission" date="2016-10" db="EMBL/GenBank/DDBJ databases">
        <authorList>
            <person name="de Groot N.N."/>
        </authorList>
    </citation>
    <scope>NUCLEOTIDE SEQUENCE [LARGE SCALE GENOMIC DNA]</scope>
    <source>
        <strain evidence="10 11">GAS232</strain>
    </source>
</reference>
<gene>
    <name evidence="7" type="primary">mutS2</name>
    <name evidence="7" type="synonym">rqcU</name>
    <name evidence="10" type="ORF">SAMN05444167_3339</name>
</gene>
<dbReference type="GO" id="GO:0016887">
    <property type="term" value="F:ATP hydrolysis activity"/>
    <property type="evidence" value="ECO:0007669"/>
    <property type="project" value="InterPro"/>
</dbReference>
<keyword evidence="5 7" id="KW-0694">RNA-binding</keyword>
<dbReference type="GO" id="GO:0004519">
    <property type="term" value="F:endonuclease activity"/>
    <property type="evidence" value="ECO:0007669"/>
    <property type="project" value="UniProtKB-UniRule"/>
</dbReference>
<dbReference type="InterPro" id="IPR027417">
    <property type="entry name" value="P-loop_NTPase"/>
</dbReference>
<dbReference type="NCBIfam" id="TIGR01069">
    <property type="entry name" value="mutS2"/>
    <property type="match status" value="1"/>
</dbReference>
<dbReference type="RefSeq" id="WP_083346152.1">
    <property type="nucleotide sequence ID" value="NZ_LT629690.1"/>
</dbReference>
<dbReference type="InterPro" id="IPR045076">
    <property type="entry name" value="MutS"/>
</dbReference>
<proteinExistence type="inferred from homology"/>
<dbReference type="GO" id="GO:0140664">
    <property type="term" value="F:ATP-dependent DNA damage sensor activity"/>
    <property type="evidence" value="ECO:0007669"/>
    <property type="project" value="InterPro"/>
</dbReference>
<comment type="similarity">
    <text evidence="7">Belongs to the DNA mismatch repair MutS family. MutS2 subfamily.</text>
</comment>
<dbReference type="InterPro" id="IPR005747">
    <property type="entry name" value="MutS2"/>
</dbReference>
<dbReference type="InterPro" id="IPR007696">
    <property type="entry name" value="DNA_mismatch_repair_MutS_core"/>
</dbReference>
<dbReference type="InterPro" id="IPR000432">
    <property type="entry name" value="DNA_mismatch_repair_MutS_C"/>
</dbReference>
<feature type="binding site" evidence="7">
    <location>
        <begin position="351"/>
        <end position="358"/>
    </location>
    <ligand>
        <name>ATP</name>
        <dbReference type="ChEBI" id="CHEBI:30616"/>
    </ligand>
</feature>
<dbReference type="Gene3D" id="3.40.50.300">
    <property type="entry name" value="P-loop containing nucleotide triphosphate hydrolases"/>
    <property type="match status" value="1"/>
</dbReference>
<dbReference type="GO" id="GO:0006298">
    <property type="term" value="P:mismatch repair"/>
    <property type="evidence" value="ECO:0007669"/>
    <property type="project" value="InterPro"/>
</dbReference>
<keyword evidence="7" id="KW-0255">Endonuclease</keyword>
<dbReference type="SUPFAM" id="SSF48334">
    <property type="entry name" value="DNA repair protein MutS, domain III"/>
    <property type="match status" value="1"/>
</dbReference>
<evidence type="ECO:0000256" key="6">
    <source>
        <dbReference type="ARBA" id="ARBA00023125"/>
    </source>
</evidence>
<dbReference type="EC" id="3.1.-.-" evidence="7"/>
<keyword evidence="6 7" id="KW-0238">DNA-binding</keyword>
<dbReference type="InterPro" id="IPR036187">
    <property type="entry name" value="DNA_mismatch_repair_MutS_sf"/>
</dbReference>
<dbReference type="PROSITE" id="PS50828">
    <property type="entry name" value="SMR"/>
    <property type="match status" value="1"/>
</dbReference>
<evidence type="ECO:0000313" key="10">
    <source>
        <dbReference type="EMBL" id="SDF79592.1"/>
    </source>
</evidence>
<keyword evidence="11" id="KW-1185">Reference proteome</keyword>
<dbReference type="Pfam" id="PF00488">
    <property type="entry name" value="MutS_V"/>
    <property type="match status" value="1"/>
</dbReference>
<evidence type="ECO:0000313" key="11">
    <source>
        <dbReference type="Proteomes" id="UP000182427"/>
    </source>
</evidence>
<dbReference type="GO" id="GO:0030983">
    <property type="term" value="F:mismatched DNA binding"/>
    <property type="evidence" value="ECO:0007669"/>
    <property type="project" value="InterPro"/>
</dbReference>
<evidence type="ECO:0000256" key="1">
    <source>
        <dbReference type="ARBA" id="ARBA00022730"/>
    </source>
</evidence>
<dbReference type="OrthoDB" id="9808166at2"/>
<dbReference type="SMART" id="SM00534">
    <property type="entry name" value="MUTSac"/>
    <property type="match status" value="1"/>
</dbReference>
<evidence type="ECO:0000256" key="2">
    <source>
        <dbReference type="ARBA" id="ARBA00022741"/>
    </source>
</evidence>
<keyword evidence="7" id="KW-0540">Nuclease</keyword>
<dbReference type="FunFam" id="3.40.50.300:FF:000830">
    <property type="entry name" value="Endonuclease MutS2"/>
    <property type="match status" value="1"/>
</dbReference>